<dbReference type="InterPro" id="IPR001375">
    <property type="entry name" value="Peptidase_S9_cat"/>
</dbReference>
<evidence type="ECO:0000313" key="5">
    <source>
        <dbReference type="WBParaSite" id="ACRNAN_scaffold648.g23787.t1"/>
    </source>
</evidence>
<evidence type="ECO:0000256" key="1">
    <source>
        <dbReference type="ARBA" id="ARBA00016310"/>
    </source>
</evidence>
<dbReference type="Pfam" id="PF00326">
    <property type="entry name" value="Peptidase_S9"/>
    <property type="match status" value="1"/>
</dbReference>
<protein>
    <recommendedName>
        <fullName evidence="1">Prolyl endopeptidase</fullName>
    </recommendedName>
    <alternativeName>
        <fullName evidence="2">Post-proline cleaving enzyme</fullName>
    </alternativeName>
</protein>
<evidence type="ECO:0000256" key="2">
    <source>
        <dbReference type="ARBA" id="ARBA00029698"/>
    </source>
</evidence>
<dbReference type="Gene3D" id="3.40.50.1820">
    <property type="entry name" value="alpha/beta hydrolase"/>
    <property type="match status" value="1"/>
</dbReference>
<dbReference type="AlphaFoldDB" id="A0A914EAK7"/>
<accession>A0A914EAK7</accession>
<dbReference type="GO" id="GO:0008236">
    <property type="term" value="F:serine-type peptidase activity"/>
    <property type="evidence" value="ECO:0007669"/>
    <property type="project" value="InterPro"/>
</dbReference>
<dbReference type="PANTHER" id="PTHR42881:SF2">
    <property type="entry name" value="PROLYL ENDOPEPTIDASE"/>
    <property type="match status" value="1"/>
</dbReference>
<name>A0A914EAK7_9BILA</name>
<feature type="domain" description="Peptidase S9 prolyl oligopeptidase catalytic" evidence="3">
    <location>
        <begin position="2"/>
        <end position="76"/>
    </location>
</feature>
<dbReference type="WBParaSite" id="ACRNAN_scaffold648.g23787.t1">
    <property type="protein sequence ID" value="ACRNAN_scaffold648.g23787.t1"/>
    <property type="gene ID" value="ACRNAN_scaffold648.g23787"/>
</dbReference>
<reference evidence="5" key="1">
    <citation type="submission" date="2022-11" db="UniProtKB">
        <authorList>
            <consortium name="WormBaseParasite"/>
        </authorList>
    </citation>
    <scope>IDENTIFICATION</scope>
</reference>
<dbReference type="InterPro" id="IPR029058">
    <property type="entry name" value="AB_hydrolase_fold"/>
</dbReference>
<proteinExistence type="predicted"/>
<dbReference type="GO" id="GO:0070012">
    <property type="term" value="F:oligopeptidase activity"/>
    <property type="evidence" value="ECO:0007669"/>
    <property type="project" value="TreeGrafter"/>
</dbReference>
<keyword evidence="4" id="KW-1185">Reference proteome</keyword>
<dbReference type="InterPro" id="IPR051167">
    <property type="entry name" value="Prolyl_oligopep/macrocyclase"/>
</dbReference>
<dbReference type="GO" id="GO:0006508">
    <property type="term" value="P:proteolysis"/>
    <property type="evidence" value="ECO:0007669"/>
    <property type="project" value="InterPro"/>
</dbReference>
<dbReference type="GO" id="GO:0005829">
    <property type="term" value="C:cytosol"/>
    <property type="evidence" value="ECO:0007669"/>
    <property type="project" value="TreeGrafter"/>
</dbReference>
<dbReference type="PANTHER" id="PTHR42881">
    <property type="entry name" value="PROLYL ENDOPEPTIDASE"/>
    <property type="match status" value="1"/>
</dbReference>
<evidence type="ECO:0000259" key="3">
    <source>
        <dbReference type="Pfam" id="PF00326"/>
    </source>
</evidence>
<sequence length="85" mass="9870">MATLLLTADCDDRVVPAHILKYAAQLYYVFNTDEKTHQRNPILVRVERQTGHGFGKPINKIIDEYADIYCFLYRVLRINSITINV</sequence>
<organism evidence="4 5">
    <name type="scientific">Acrobeloides nanus</name>
    <dbReference type="NCBI Taxonomy" id="290746"/>
    <lineage>
        <taxon>Eukaryota</taxon>
        <taxon>Metazoa</taxon>
        <taxon>Ecdysozoa</taxon>
        <taxon>Nematoda</taxon>
        <taxon>Chromadorea</taxon>
        <taxon>Rhabditida</taxon>
        <taxon>Tylenchina</taxon>
        <taxon>Cephalobomorpha</taxon>
        <taxon>Cephaloboidea</taxon>
        <taxon>Cephalobidae</taxon>
        <taxon>Acrobeloides</taxon>
    </lineage>
</organism>
<dbReference type="Proteomes" id="UP000887540">
    <property type="component" value="Unplaced"/>
</dbReference>
<evidence type="ECO:0000313" key="4">
    <source>
        <dbReference type="Proteomes" id="UP000887540"/>
    </source>
</evidence>